<feature type="transmembrane region" description="Helical" evidence="1">
    <location>
        <begin position="61"/>
        <end position="79"/>
    </location>
</feature>
<gene>
    <name evidence="2" type="ORF">CIK91_01170</name>
</gene>
<dbReference type="EMBL" id="NPJF01000009">
    <property type="protein sequence ID" value="OYP57192.1"/>
    <property type="molecule type" value="Genomic_DNA"/>
</dbReference>
<reference evidence="2 3" key="1">
    <citation type="submission" date="2017-08" db="EMBL/GenBank/DDBJ databases">
        <title>Comparative genomics of non-oral Prevotella species.</title>
        <authorList>
            <person name="Accetto T."/>
            <person name="Nograsek B."/>
            <person name="Avgustin G."/>
        </authorList>
    </citation>
    <scope>NUCLEOTIDE SEQUENCE [LARGE SCALE GENOMIC DNA]</scope>
    <source>
        <strain evidence="2 3">TC1-1</strain>
    </source>
</reference>
<name>A0ABX4EKG7_SEGBR</name>
<accession>A0ABX4EKG7</accession>
<keyword evidence="1" id="KW-0812">Transmembrane</keyword>
<keyword evidence="1" id="KW-1133">Transmembrane helix</keyword>
<proteinExistence type="predicted"/>
<organism evidence="2 3">
    <name type="scientific">Segatella bryantii</name>
    <name type="common">Prevotella bryantii</name>
    <dbReference type="NCBI Taxonomy" id="77095"/>
    <lineage>
        <taxon>Bacteria</taxon>
        <taxon>Pseudomonadati</taxon>
        <taxon>Bacteroidota</taxon>
        <taxon>Bacteroidia</taxon>
        <taxon>Bacteroidales</taxon>
        <taxon>Prevotellaceae</taxon>
        <taxon>Segatella</taxon>
    </lineage>
</organism>
<keyword evidence="3" id="KW-1185">Reference proteome</keyword>
<evidence type="ECO:0000313" key="3">
    <source>
        <dbReference type="Proteomes" id="UP000216189"/>
    </source>
</evidence>
<dbReference type="Proteomes" id="UP000216189">
    <property type="component" value="Unassembled WGS sequence"/>
</dbReference>
<evidence type="ECO:0000313" key="2">
    <source>
        <dbReference type="EMBL" id="OYP57192.1"/>
    </source>
</evidence>
<sequence length="103" mass="11754">MSIATICISWIAITTTPNVLFRSFISNKFPRLLAKCEITANANLYVWAQKPHLFLFLESKFVQSLQASLAISCMIIIFFRGSFVKLFAKVLNFIENLLDCMVK</sequence>
<keyword evidence="1" id="KW-0472">Membrane</keyword>
<comment type="caution">
    <text evidence="2">The sequence shown here is derived from an EMBL/GenBank/DDBJ whole genome shotgun (WGS) entry which is preliminary data.</text>
</comment>
<evidence type="ECO:0000256" key="1">
    <source>
        <dbReference type="SAM" id="Phobius"/>
    </source>
</evidence>
<protein>
    <submittedName>
        <fullName evidence="2">Uncharacterized protein</fullName>
    </submittedName>
</protein>